<dbReference type="AlphaFoldDB" id="A0A0B2VYB1"/>
<sequence length="384" mass="41869">MMEQSEGVQGNAESASSGMSHTELRAVDCCARKQMSDPTALIAAMQRRGRHRKSDAAIDAAIFSMLLSGRHLTAMTVHRELLKNPRYNLSERTVRRRMNEFFEFQRSRNLSAFTSDHPVPHDGDAHHSQEGTVANAFVANVVSNENLEESAGCSRDTCDSPISSLQRLFAYTEAAAASSDLFSTDFDQPTVSPSAHSAKEDMAISQQQSTAVFEGIQVKGEQSGIHSSAPISAADLIESTTQSQNLPDSNLVEPITSPRQHLFDSLIGSAHSQRGNQANSSSQSGTPRCQNGTDSLVESSAFQGQNQAELGDDGRSDGGEELRERLEAEFASLSHEALDEFMREVELAVQQHRRQMAAKAAALISELPATKKRQLLQKLKTHSK</sequence>
<evidence type="ECO:0000256" key="1">
    <source>
        <dbReference type="SAM" id="MobiDB-lite"/>
    </source>
</evidence>
<comment type="caution">
    <text evidence="2">The sequence shown here is derived from an EMBL/GenBank/DDBJ whole genome shotgun (WGS) entry which is preliminary data.</text>
</comment>
<dbReference type="EMBL" id="JPKZ01000213">
    <property type="protein sequence ID" value="KHN88541.1"/>
    <property type="molecule type" value="Genomic_DNA"/>
</dbReference>
<reference evidence="2 3" key="1">
    <citation type="submission" date="2014-11" db="EMBL/GenBank/DDBJ databases">
        <title>Genetic blueprint of the zoonotic pathogen Toxocara canis.</title>
        <authorList>
            <person name="Zhu X.-Q."/>
            <person name="Korhonen P.K."/>
            <person name="Cai H."/>
            <person name="Young N.D."/>
            <person name="Nejsum P."/>
            <person name="von Samson-Himmelstjerna G."/>
            <person name="Boag P.R."/>
            <person name="Tan P."/>
            <person name="Li Q."/>
            <person name="Min J."/>
            <person name="Yang Y."/>
            <person name="Wang X."/>
            <person name="Fang X."/>
            <person name="Hall R.S."/>
            <person name="Hofmann A."/>
            <person name="Sternberg P.W."/>
            <person name="Jex A.R."/>
            <person name="Gasser R.B."/>
        </authorList>
    </citation>
    <scope>NUCLEOTIDE SEQUENCE [LARGE SCALE GENOMIC DNA]</scope>
    <source>
        <strain evidence="2">PN_DK_2014</strain>
    </source>
</reference>
<proteinExistence type="predicted"/>
<dbReference type="OrthoDB" id="10548632at2759"/>
<dbReference type="Proteomes" id="UP000031036">
    <property type="component" value="Unassembled WGS sequence"/>
</dbReference>
<feature type="region of interest" description="Disordered" evidence="1">
    <location>
        <begin position="271"/>
        <end position="294"/>
    </location>
</feature>
<evidence type="ECO:0000313" key="2">
    <source>
        <dbReference type="EMBL" id="KHN88541.1"/>
    </source>
</evidence>
<protein>
    <submittedName>
        <fullName evidence="2">Uncharacterized protein</fullName>
    </submittedName>
</protein>
<evidence type="ECO:0000313" key="3">
    <source>
        <dbReference type="Proteomes" id="UP000031036"/>
    </source>
</evidence>
<accession>A0A0B2VYB1</accession>
<feature type="region of interest" description="Disordered" evidence="1">
    <location>
        <begin position="1"/>
        <end position="20"/>
    </location>
</feature>
<name>A0A0B2VYB1_TOXCA</name>
<gene>
    <name evidence="2" type="ORF">Tcan_10059</name>
</gene>
<organism evidence="2 3">
    <name type="scientific">Toxocara canis</name>
    <name type="common">Canine roundworm</name>
    <dbReference type="NCBI Taxonomy" id="6265"/>
    <lineage>
        <taxon>Eukaryota</taxon>
        <taxon>Metazoa</taxon>
        <taxon>Ecdysozoa</taxon>
        <taxon>Nematoda</taxon>
        <taxon>Chromadorea</taxon>
        <taxon>Rhabditida</taxon>
        <taxon>Spirurina</taxon>
        <taxon>Ascaridomorpha</taxon>
        <taxon>Ascaridoidea</taxon>
        <taxon>Toxocaridae</taxon>
        <taxon>Toxocara</taxon>
    </lineage>
</organism>
<keyword evidence="3" id="KW-1185">Reference proteome</keyword>
<feature type="region of interest" description="Disordered" evidence="1">
    <location>
        <begin position="187"/>
        <end position="206"/>
    </location>
</feature>